<dbReference type="InterPro" id="IPR008927">
    <property type="entry name" value="6-PGluconate_DH-like_C_sf"/>
</dbReference>
<evidence type="ECO:0000259" key="5">
    <source>
        <dbReference type="Pfam" id="PF03446"/>
    </source>
</evidence>
<gene>
    <name evidence="7" type="ORF">ACZ11_19705</name>
</gene>
<feature type="domain" description="6-phosphogluconate dehydrogenase NADP-binding" evidence="5">
    <location>
        <begin position="4"/>
        <end position="163"/>
    </location>
</feature>
<dbReference type="GO" id="GO:0016616">
    <property type="term" value="F:oxidoreductase activity, acting on the CH-OH group of donors, NAD or NADP as acceptor"/>
    <property type="evidence" value="ECO:0007669"/>
    <property type="project" value="TreeGrafter"/>
</dbReference>
<dbReference type="PANTHER" id="PTHR22981:SF7">
    <property type="entry name" value="3-HYDROXYISOBUTYRATE DEHYDROGENASE, MITOCHONDRIAL"/>
    <property type="match status" value="1"/>
</dbReference>
<dbReference type="InterPro" id="IPR002204">
    <property type="entry name" value="3-OH-isobutyrate_DH-rel_CS"/>
</dbReference>
<dbReference type="EMBL" id="LFXJ01000010">
    <property type="protein sequence ID" value="KMY29330.1"/>
    <property type="molecule type" value="Genomic_DNA"/>
</dbReference>
<sequence length="297" mass="32527">MTEKLGFIGLGNMGLPMSVNLLKAGYEVFGFDTNSQAMEQFKNEGGVGLATAKEVAEQSDIIMTSLPTPQVVEQVYRSEQGIMHHAKKGSLLIDFSTVNPELNESLHKEAQSMGLRYLGAPVSGGVIGAINATLTIMVGGEEGDYQSGSEIFRIVGKNIYHLGTSSSVGTRIKLLNNLMIGFYTEAVAETIVLGEKMGIHADTLYEVLSNSYGQSRIYERNFLEYMKNDNYQPGFSTNLLLKDLKLAKNMAEEAGVPLRIGNKLVDLYSDISQQGYGENDMSAAYLSLKEECKIEQF</sequence>
<dbReference type="GO" id="GO:0050661">
    <property type="term" value="F:NADP binding"/>
    <property type="evidence" value="ECO:0007669"/>
    <property type="project" value="InterPro"/>
</dbReference>
<dbReference type="PIRSF" id="PIRSF000103">
    <property type="entry name" value="HIBADH"/>
    <property type="match status" value="1"/>
</dbReference>
<comment type="similarity">
    <text evidence="1">Belongs to the HIBADH-related family.</text>
</comment>
<feature type="domain" description="3-hydroxyisobutyrate dehydrogenase-like NAD-binding" evidence="6">
    <location>
        <begin position="169"/>
        <end position="285"/>
    </location>
</feature>
<accession>A0A0K9F459</accession>
<evidence type="ECO:0000259" key="6">
    <source>
        <dbReference type="Pfam" id="PF14833"/>
    </source>
</evidence>
<dbReference type="PANTHER" id="PTHR22981">
    <property type="entry name" value="3-HYDROXYISOBUTYRATE DEHYDROGENASE-RELATED"/>
    <property type="match status" value="1"/>
</dbReference>
<dbReference type="GeneID" id="96600436"/>
<evidence type="ECO:0000313" key="7">
    <source>
        <dbReference type="EMBL" id="KMY29330.1"/>
    </source>
</evidence>
<dbReference type="Gene3D" id="3.40.50.720">
    <property type="entry name" value="NAD(P)-binding Rossmann-like Domain"/>
    <property type="match status" value="1"/>
</dbReference>
<dbReference type="AlphaFoldDB" id="A0A0K9F459"/>
<dbReference type="Pfam" id="PF14833">
    <property type="entry name" value="NAD_binding_11"/>
    <property type="match status" value="1"/>
</dbReference>
<dbReference type="SUPFAM" id="SSF51735">
    <property type="entry name" value="NAD(P)-binding Rossmann-fold domains"/>
    <property type="match status" value="1"/>
</dbReference>
<dbReference type="OrthoDB" id="9786703at2"/>
<evidence type="ECO:0000313" key="8">
    <source>
        <dbReference type="Proteomes" id="UP000037326"/>
    </source>
</evidence>
<dbReference type="SUPFAM" id="SSF48179">
    <property type="entry name" value="6-phosphogluconate dehydrogenase C-terminal domain-like"/>
    <property type="match status" value="1"/>
</dbReference>
<evidence type="ECO:0000256" key="3">
    <source>
        <dbReference type="ARBA" id="ARBA00023027"/>
    </source>
</evidence>
<keyword evidence="2" id="KW-0560">Oxidoreductase</keyword>
<evidence type="ECO:0000256" key="2">
    <source>
        <dbReference type="ARBA" id="ARBA00023002"/>
    </source>
</evidence>
<comment type="caution">
    <text evidence="7">The sequence shown here is derived from an EMBL/GenBank/DDBJ whole genome shotgun (WGS) entry which is preliminary data.</text>
</comment>
<reference evidence="8" key="1">
    <citation type="submission" date="2015-07" db="EMBL/GenBank/DDBJ databases">
        <authorList>
            <consortium name="Consortium for Microbial Forensics and Genomics (microFORGE)"/>
            <person name="Knight B.M."/>
            <person name="Roberts D.P."/>
            <person name="Lin D."/>
            <person name="Hari K."/>
            <person name="Fletcher J."/>
            <person name="Melcher U."/>
            <person name="Blagden T."/>
            <person name="Winegar R.A."/>
        </authorList>
    </citation>
    <scope>NUCLEOTIDE SEQUENCE [LARGE SCALE GENOMIC DNA]</scope>
    <source>
        <strain evidence="8">DSM 23493</strain>
    </source>
</reference>
<dbReference type="Gene3D" id="1.10.1040.10">
    <property type="entry name" value="N-(1-d-carboxylethyl)-l-norvaline Dehydrogenase, domain 2"/>
    <property type="match status" value="1"/>
</dbReference>
<protein>
    <submittedName>
        <fullName evidence="7">3-hydroxyisobutyrate dehydrogenase</fullName>
    </submittedName>
</protein>
<dbReference type="Pfam" id="PF03446">
    <property type="entry name" value="NAD_binding_2"/>
    <property type="match status" value="1"/>
</dbReference>
<dbReference type="InterPro" id="IPR029154">
    <property type="entry name" value="HIBADH-like_NADP-bd"/>
</dbReference>
<dbReference type="PROSITE" id="PS00895">
    <property type="entry name" value="3_HYDROXYISOBUT_DH"/>
    <property type="match status" value="1"/>
</dbReference>
<evidence type="ECO:0000256" key="4">
    <source>
        <dbReference type="PIRSR" id="PIRSR000103-1"/>
    </source>
</evidence>
<dbReference type="InterPro" id="IPR036291">
    <property type="entry name" value="NAD(P)-bd_dom_sf"/>
</dbReference>
<dbReference type="RefSeq" id="WP_049668236.1">
    <property type="nucleotide sequence ID" value="NZ_LFXJ01000010.1"/>
</dbReference>
<dbReference type="InterPro" id="IPR015815">
    <property type="entry name" value="HIBADH-related"/>
</dbReference>
<dbReference type="PATRIC" id="fig|582475.4.peg.3018"/>
<dbReference type="GO" id="GO:0016054">
    <property type="term" value="P:organic acid catabolic process"/>
    <property type="evidence" value="ECO:0007669"/>
    <property type="project" value="UniProtKB-ARBA"/>
</dbReference>
<proteinExistence type="inferred from homology"/>
<evidence type="ECO:0000256" key="1">
    <source>
        <dbReference type="ARBA" id="ARBA00009080"/>
    </source>
</evidence>
<dbReference type="InterPro" id="IPR013328">
    <property type="entry name" value="6PGD_dom2"/>
</dbReference>
<name>A0A0K9F459_9BACI</name>
<feature type="active site" evidence="4">
    <location>
        <position position="173"/>
    </location>
</feature>
<dbReference type="Proteomes" id="UP000037326">
    <property type="component" value="Unassembled WGS sequence"/>
</dbReference>
<keyword evidence="3" id="KW-0520">NAD</keyword>
<organism evidence="7 8">
    <name type="scientific">Lysinibacillus xylanilyticus</name>
    <dbReference type="NCBI Taxonomy" id="582475"/>
    <lineage>
        <taxon>Bacteria</taxon>
        <taxon>Bacillati</taxon>
        <taxon>Bacillota</taxon>
        <taxon>Bacilli</taxon>
        <taxon>Bacillales</taxon>
        <taxon>Bacillaceae</taxon>
        <taxon>Lysinibacillus</taxon>
    </lineage>
</organism>
<dbReference type="InterPro" id="IPR006115">
    <property type="entry name" value="6PGDH_NADP-bd"/>
</dbReference>
<dbReference type="GO" id="GO:0051287">
    <property type="term" value="F:NAD binding"/>
    <property type="evidence" value="ECO:0007669"/>
    <property type="project" value="InterPro"/>
</dbReference>